<accession>A0A6C0LQA6</accession>
<proteinExistence type="predicted"/>
<sequence length="41" mass="4957">MNYHSFIEILISSENNIKILDLNDIFYIKIIHGKITNWKTY</sequence>
<dbReference type="AlphaFoldDB" id="A0A6C0LQA6"/>
<reference evidence="1" key="1">
    <citation type="journal article" date="2020" name="Nature">
        <title>Giant virus diversity and host interactions through global metagenomics.</title>
        <authorList>
            <person name="Schulz F."/>
            <person name="Roux S."/>
            <person name="Paez-Espino D."/>
            <person name="Jungbluth S."/>
            <person name="Walsh D.A."/>
            <person name="Denef V.J."/>
            <person name="McMahon K.D."/>
            <person name="Konstantinidis K.T."/>
            <person name="Eloe-Fadrosh E.A."/>
            <person name="Kyrpides N.C."/>
            <person name="Woyke T."/>
        </authorList>
    </citation>
    <scope>NUCLEOTIDE SEQUENCE</scope>
    <source>
        <strain evidence="1">GVMAG-S-1014582-52</strain>
    </source>
</reference>
<organism evidence="1">
    <name type="scientific">viral metagenome</name>
    <dbReference type="NCBI Taxonomy" id="1070528"/>
    <lineage>
        <taxon>unclassified sequences</taxon>
        <taxon>metagenomes</taxon>
        <taxon>organismal metagenomes</taxon>
    </lineage>
</organism>
<name>A0A6C0LQA6_9ZZZZ</name>
<evidence type="ECO:0000313" key="1">
    <source>
        <dbReference type="EMBL" id="QHU33066.1"/>
    </source>
</evidence>
<protein>
    <submittedName>
        <fullName evidence="1">Uncharacterized protein</fullName>
    </submittedName>
</protein>
<dbReference type="EMBL" id="MN740556">
    <property type="protein sequence ID" value="QHU33066.1"/>
    <property type="molecule type" value="Genomic_DNA"/>
</dbReference>